<keyword evidence="5 6" id="KW-0472">Membrane</keyword>
<dbReference type="Proteomes" id="UP000482155">
    <property type="component" value="Unassembled WGS sequence"/>
</dbReference>
<dbReference type="SUPFAM" id="SSF103473">
    <property type="entry name" value="MFS general substrate transporter"/>
    <property type="match status" value="1"/>
</dbReference>
<dbReference type="EMBL" id="JAAIVB010000068">
    <property type="protein sequence ID" value="NEX63226.1"/>
    <property type="molecule type" value="Genomic_DNA"/>
</dbReference>
<feature type="transmembrane region" description="Helical" evidence="6">
    <location>
        <begin position="245"/>
        <end position="266"/>
    </location>
</feature>
<feature type="transmembrane region" description="Helical" evidence="6">
    <location>
        <begin position="161"/>
        <end position="183"/>
    </location>
</feature>
<feature type="transmembrane region" description="Helical" evidence="6">
    <location>
        <begin position="278"/>
        <end position="297"/>
    </location>
</feature>
<dbReference type="Gene3D" id="1.20.1250.20">
    <property type="entry name" value="MFS general substrate transporter like domains"/>
    <property type="match status" value="1"/>
</dbReference>
<dbReference type="InterPro" id="IPR036259">
    <property type="entry name" value="MFS_trans_sf"/>
</dbReference>
<comment type="subcellular location">
    <subcellularLocation>
        <location evidence="1">Cell membrane</location>
        <topology evidence="1">Multi-pass membrane protein</topology>
    </subcellularLocation>
</comment>
<organism evidence="8 9">
    <name type="scientific">Noviherbaspirillum galbum</name>
    <dbReference type="NCBI Taxonomy" id="2709383"/>
    <lineage>
        <taxon>Bacteria</taxon>
        <taxon>Pseudomonadati</taxon>
        <taxon>Pseudomonadota</taxon>
        <taxon>Betaproteobacteria</taxon>
        <taxon>Burkholderiales</taxon>
        <taxon>Oxalobacteraceae</taxon>
        <taxon>Noviherbaspirillum</taxon>
    </lineage>
</organism>
<dbReference type="PROSITE" id="PS50850">
    <property type="entry name" value="MFS"/>
    <property type="match status" value="1"/>
</dbReference>
<gene>
    <name evidence="8" type="ORF">G3574_19255</name>
</gene>
<feature type="transmembrane region" description="Helical" evidence="6">
    <location>
        <begin position="189"/>
        <end position="207"/>
    </location>
</feature>
<evidence type="ECO:0000313" key="8">
    <source>
        <dbReference type="EMBL" id="NEX63226.1"/>
    </source>
</evidence>
<dbReference type="RefSeq" id="WP_163966859.1">
    <property type="nucleotide sequence ID" value="NZ_JAAIVB010000068.1"/>
</dbReference>
<evidence type="ECO:0000256" key="5">
    <source>
        <dbReference type="ARBA" id="ARBA00023136"/>
    </source>
</evidence>
<dbReference type="PANTHER" id="PTHR23513">
    <property type="entry name" value="INTEGRAL MEMBRANE EFFLUX PROTEIN-RELATED"/>
    <property type="match status" value="1"/>
</dbReference>
<feature type="transmembrane region" description="Helical" evidence="6">
    <location>
        <begin position="125"/>
        <end position="149"/>
    </location>
</feature>
<feature type="domain" description="Major facilitator superfamily (MFS) profile" evidence="7">
    <location>
        <begin position="30"/>
        <end position="435"/>
    </location>
</feature>
<proteinExistence type="predicted"/>
<feature type="transmembrane region" description="Helical" evidence="6">
    <location>
        <begin position="400"/>
        <end position="421"/>
    </location>
</feature>
<keyword evidence="4 6" id="KW-1133">Transmembrane helix</keyword>
<dbReference type="GO" id="GO:0022857">
    <property type="term" value="F:transmembrane transporter activity"/>
    <property type="evidence" value="ECO:0007669"/>
    <property type="project" value="InterPro"/>
</dbReference>
<evidence type="ECO:0000256" key="2">
    <source>
        <dbReference type="ARBA" id="ARBA00022475"/>
    </source>
</evidence>
<evidence type="ECO:0000259" key="7">
    <source>
        <dbReference type="PROSITE" id="PS50850"/>
    </source>
</evidence>
<accession>A0A6B3SWA8</accession>
<evidence type="ECO:0000256" key="1">
    <source>
        <dbReference type="ARBA" id="ARBA00004651"/>
    </source>
</evidence>
<dbReference type="CDD" id="cd06173">
    <property type="entry name" value="MFS_MefA_like"/>
    <property type="match status" value="1"/>
</dbReference>
<dbReference type="PANTHER" id="PTHR23513:SF6">
    <property type="entry name" value="MAJOR FACILITATOR SUPERFAMILY ASSOCIATED DOMAIN-CONTAINING PROTEIN"/>
    <property type="match status" value="1"/>
</dbReference>
<name>A0A6B3SWA8_9BURK</name>
<feature type="transmembrane region" description="Helical" evidence="6">
    <location>
        <begin position="377"/>
        <end position="394"/>
    </location>
</feature>
<protein>
    <submittedName>
        <fullName evidence="8">MFS transporter</fullName>
    </submittedName>
</protein>
<evidence type="ECO:0000313" key="9">
    <source>
        <dbReference type="Proteomes" id="UP000482155"/>
    </source>
</evidence>
<evidence type="ECO:0000256" key="4">
    <source>
        <dbReference type="ARBA" id="ARBA00022989"/>
    </source>
</evidence>
<feature type="transmembrane region" description="Helical" evidence="6">
    <location>
        <begin position="34"/>
        <end position="57"/>
    </location>
</feature>
<dbReference type="AlphaFoldDB" id="A0A6B3SWA8"/>
<keyword evidence="2" id="KW-1003">Cell membrane</keyword>
<feature type="transmembrane region" description="Helical" evidence="6">
    <location>
        <begin position="69"/>
        <end position="90"/>
    </location>
</feature>
<dbReference type="InterPro" id="IPR011701">
    <property type="entry name" value="MFS"/>
</dbReference>
<reference evidence="8 9" key="1">
    <citation type="submission" date="2020-02" db="EMBL/GenBank/DDBJ databases">
        <authorList>
            <person name="Kim M.K."/>
        </authorList>
    </citation>
    <scope>NUCLEOTIDE SEQUENCE [LARGE SCALE GENOMIC DNA]</scope>
    <source>
        <strain evidence="8 9">17J57-3</strain>
    </source>
</reference>
<evidence type="ECO:0000256" key="6">
    <source>
        <dbReference type="SAM" id="Phobius"/>
    </source>
</evidence>
<dbReference type="InterPro" id="IPR020846">
    <property type="entry name" value="MFS_dom"/>
</dbReference>
<sequence length="435" mass="45658">MLQSFNPPPVRLFMQQLVQRLRHSLLGLPQYRRLWCNFFIAEIGARISIVALPLLAITELHAGPFESGIMVACHAGAFGVSSLLAGVLADRFSPKRVLLGGQSLVFAALLSVPAGHALGVLRVEWLYVMELLIGLGLALIVAAGQVYAARIAGTERAIESNSLIFGCDSIAGLIGPGLAGWLVALLTPAWAISIDGLCIAISMLVLLPNPDQPGAGAGEHGRAASMLADFLAGWRLLWADPMLRLLTVSAAMFHVLFHGHLALHVLLATRTLGLSAGWFGMAMMFGGLGALAASLLTVRLARRVGERRLMVGSVLALAAIWLVFAAMPAASYTVVLFAPAVFAFDMMITSYSILFVSIRQLAAPPALLGRITSTSRFVAFSAAPLGGFGFGWVADHVGMRPTYALLGVLGIALAGGFGTLLRSGVESEAGQAAAG</sequence>
<keyword evidence="3 6" id="KW-0812">Transmembrane</keyword>
<feature type="transmembrane region" description="Helical" evidence="6">
    <location>
        <begin position="336"/>
        <end position="356"/>
    </location>
</feature>
<evidence type="ECO:0000256" key="3">
    <source>
        <dbReference type="ARBA" id="ARBA00022692"/>
    </source>
</evidence>
<keyword evidence="9" id="KW-1185">Reference proteome</keyword>
<feature type="transmembrane region" description="Helical" evidence="6">
    <location>
        <begin position="309"/>
        <end position="330"/>
    </location>
</feature>
<feature type="transmembrane region" description="Helical" evidence="6">
    <location>
        <begin position="97"/>
        <end position="119"/>
    </location>
</feature>
<dbReference type="Pfam" id="PF07690">
    <property type="entry name" value="MFS_1"/>
    <property type="match status" value="1"/>
</dbReference>
<dbReference type="GO" id="GO:0005886">
    <property type="term" value="C:plasma membrane"/>
    <property type="evidence" value="ECO:0007669"/>
    <property type="project" value="UniProtKB-SubCell"/>
</dbReference>
<comment type="caution">
    <text evidence="8">The sequence shown here is derived from an EMBL/GenBank/DDBJ whole genome shotgun (WGS) entry which is preliminary data.</text>
</comment>